<dbReference type="EMBL" id="JAUQSY010000007">
    <property type="protein sequence ID" value="MDO7875404.1"/>
    <property type="molecule type" value="Genomic_DNA"/>
</dbReference>
<accession>A0ABT9BAV7</accession>
<keyword evidence="3" id="KW-1185">Reference proteome</keyword>
<proteinExistence type="predicted"/>
<evidence type="ECO:0000259" key="1">
    <source>
        <dbReference type="PROSITE" id="PS51186"/>
    </source>
</evidence>
<dbReference type="Proteomes" id="UP001176429">
    <property type="component" value="Unassembled WGS sequence"/>
</dbReference>
<name>A0ABT9BAV7_9BACT</name>
<dbReference type="InterPro" id="IPR016181">
    <property type="entry name" value="Acyl_CoA_acyltransferase"/>
</dbReference>
<dbReference type="PROSITE" id="PS51186">
    <property type="entry name" value="GNAT"/>
    <property type="match status" value="1"/>
</dbReference>
<dbReference type="InterPro" id="IPR000182">
    <property type="entry name" value="GNAT_dom"/>
</dbReference>
<evidence type="ECO:0000313" key="2">
    <source>
        <dbReference type="EMBL" id="MDO7875404.1"/>
    </source>
</evidence>
<dbReference type="Gene3D" id="3.40.630.30">
    <property type="match status" value="1"/>
</dbReference>
<dbReference type="RefSeq" id="WP_305006714.1">
    <property type="nucleotide sequence ID" value="NZ_JAUQSY010000007.1"/>
</dbReference>
<dbReference type="PANTHER" id="PTHR43415">
    <property type="entry name" value="SPERMIDINE N(1)-ACETYLTRANSFERASE"/>
    <property type="match status" value="1"/>
</dbReference>
<protein>
    <submittedName>
        <fullName evidence="2">GNAT family N-acetyltransferase</fullName>
    </submittedName>
</protein>
<dbReference type="CDD" id="cd04301">
    <property type="entry name" value="NAT_SF"/>
    <property type="match status" value="1"/>
</dbReference>
<feature type="domain" description="N-acetyltransferase" evidence="1">
    <location>
        <begin position="2"/>
        <end position="166"/>
    </location>
</feature>
<sequence>MIRLRALEPDDLDFLYALENDPGIWGVSDTLVPVSRHALREYLAHATADFYVVRQLRLVVITENDGRAVGVADLFDFDPLHQRAGVGITILGTEREQGYARQALELLKQHARQVLRLHQLYATVGVDNQASLQLFRQLGFREVGTRQQWLRTAAGWLDAVEWQYLL</sequence>
<comment type="caution">
    <text evidence="2">The sequence shown here is derived from an EMBL/GenBank/DDBJ whole genome shotgun (WGS) entry which is preliminary data.</text>
</comment>
<reference evidence="2" key="1">
    <citation type="submission" date="2023-07" db="EMBL/GenBank/DDBJ databases">
        <authorList>
            <person name="Kim M.K."/>
        </authorList>
    </citation>
    <scope>NUCLEOTIDE SEQUENCE</scope>
    <source>
        <strain evidence="2">ASUV-10-1</strain>
    </source>
</reference>
<dbReference type="PANTHER" id="PTHR43415:SF3">
    <property type="entry name" value="GNAT-FAMILY ACETYLTRANSFERASE"/>
    <property type="match status" value="1"/>
</dbReference>
<dbReference type="SUPFAM" id="SSF55729">
    <property type="entry name" value="Acyl-CoA N-acyltransferases (Nat)"/>
    <property type="match status" value="1"/>
</dbReference>
<gene>
    <name evidence="2" type="ORF">Q5H93_11740</name>
</gene>
<organism evidence="2 3">
    <name type="scientific">Hymenobacter aranciens</name>
    <dbReference type="NCBI Taxonomy" id="3063996"/>
    <lineage>
        <taxon>Bacteria</taxon>
        <taxon>Pseudomonadati</taxon>
        <taxon>Bacteroidota</taxon>
        <taxon>Cytophagia</taxon>
        <taxon>Cytophagales</taxon>
        <taxon>Hymenobacteraceae</taxon>
        <taxon>Hymenobacter</taxon>
    </lineage>
</organism>
<evidence type="ECO:0000313" key="3">
    <source>
        <dbReference type="Proteomes" id="UP001176429"/>
    </source>
</evidence>
<dbReference type="Pfam" id="PF13302">
    <property type="entry name" value="Acetyltransf_3"/>
    <property type="match status" value="1"/>
</dbReference>